<keyword evidence="4" id="KW-0223">Dioxygenase</keyword>
<evidence type="ECO:0000256" key="3">
    <source>
        <dbReference type="ARBA" id="ARBA00023004"/>
    </source>
</evidence>
<dbReference type="Gene3D" id="2.60.120.10">
    <property type="entry name" value="Jelly Rolls"/>
    <property type="match status" value="1"/>
</dbReference>
<evidence type="ECO:0000313" key="5">
    <source>
        <dbReference type="Proteomes" id="UP000078046"/>
    </source>
</evidence>
<proteinExistence type="predicted"/>
<dbReference type="InterPro" id="IPR014710">
    <property type="entry name" value="RmlC-like_jellyroll"/>
</dbReference>
<dbReference type="GO" id="GO:0005739">
    <property type="term" value="C:mitochondrion"/>
    <property type="evidence" value="ECO:0007669"/>
    <property type="project" value="TreeGrafter"/>
</dbReference>
<comment type="caution">
    <text evidence="4">The sequence shown here is derived from an EMBL/GenBank/DDBJ whole genome shotgun (WGS) entry which is preliminary data.</text>
</comment>
<dbReference type="PANTHER" id="PTHR22966">
    <property type="entry name" value="2-AMINOETHANETHIOL DIOXYGENASE"/>
    <property type="match status" value="1"/>
</dbReference>
<dbReference type="EMBL" id="LWCA01000857">
    <property type="protein sequence ID" value="OAF66690.1"/>
    <property type="molecule type" value="Genomic_DNA"/>
</dbReference>
<dbReference type="AlphaFoldDB" id="A0A177AXU8"/>
<keyword evidence="3" id="KW-0408">Iron</keyword>
<sequence length="331" mass="38666">MTGLEIMKEIADISNTFKSCHLEAIKWDNEYIDKLYDLVSSLKLEYFKFNYKDVVEEIACCFEFNNLPPVTYCDVYTTSFSSITIFIVHGKSKIPLHNHPNMYGYLKVLDGGISLKSYSIVEKNFDKYIEGLMNKQLNNNDTENVSEINLELDNYRLNKTYDKYPSTILKSRNDGLEKHRPFNVPITVIKNIDLKVVTNKNKPIFFTPYHSNIHSISVSPENDYAIFIDVLMPPYDMVIRDCTYYNLHHITWITPQPSLKEESSNQDSNSSISDDSDMEYLDTLAYHEILKRKVNLTPRPPPEYFWTNTLQNEKILQVKQEIIKHHGENIM</sequence>
<organism evidence="4 5">
    <name type="scientific">Intoshia linei</name>
    <dbReference type="NCBI Taxonomy" id="1819745"/>
    <lineage>
        <taxon>Eukaryota</taxon>
        <taxon>Metazoa</taxon>
        <taxon>Spiralia</taxon>
        <taxon>Lophotrochozoa</taxon>
        <taxon>Mesozoa</taxon>
        <taxon>Orthonectida</taxon>
        <taxon>Rhopaluridae</taxon>
        <taxon>Intoshia</taxon>
    </lineage>
</organism>
<name>A0A177AXU8_9BILA</name>
<dbReference type="OrthoDB" id="271433at2759"/>
<protein>
    <submittedName>
        <fullName evidence="4">2-aminoethanethiol dioxygenase</fullName>
    </submittedName>
</protein>
<keyword evidence="1" id="KW-0479">Metal-binding</keyword>
<keyword evidence="5" id="KW-1185">Reference proteome</keyword>
<dbReference type="Proteomes" id="UP000078046">
    <property type="component" value="Unassembled WGS sequence"/>
</dbReference>
<keyword evidence="2" id="KW-0560">Oxidoreductase</keyword>
<accession>A0A177AXU8</accession>
<dbReference type="InterPro" id="IPR011051">
    <property type="entry name" value="RmlC_Cupin_sf"/>
</dbReference>
<dbReference type="GO" id="GO:0016702">
    <property type="term" value="F:oxidoreductase activity, acting on single donors with incorporation of molecular oxygen, incorporation of two atoms of oxygen"/>
    <property type="evidence" value="ECO:0007669"/>
    <property type="project" value="InterPro"/>
</dbReference>
<evidence type="ECO:0000256" key="1">
    <source>
        <dbReference type="ARBA" id="ARBA00022723"/>
    </source>
</evidence>
<evidence type="ECO:0000313" key="4">
    <source>
        <dbReference type="EMBL" id="OAF66690.1"/>
    </source>
</evidence>
<gene>
    <name evidence="4" type="ORF">A3Q56_05575</name>
</gene>
<dbReference type="PANTHER" id="PTHR22966:SF61">
    <property type="entry name" value="2-AMINOETHANETHIOL DIOXYGENASE"/>
    <property type="match status" value="1"/>
</dbReference>
<evidence type="ECO:0000256" key="2">
    <source>
        <dbReference type="ARBA" id="ARBA00023002"/>
    </source>
</evidence>
<dbReference type="Pfam" id="PF07847">
    <property type="entry name" value="PCO_ADO"/>
    <property type="match status" value="2"/>
</dbReference>
<dbReference type="SUPFAM" id="SSF51182">
    <property type="entry name" value="RmlC-like cupins"/>
    <property type="match status" value="1"/>
</dbReference>
<dbReference type="GO" id="GO:0046872">
    <property type="term" value="F:metal ion binding"/>
    <property type="evidence" value="ECO:0007669"/>
    <property type="project" value="UniProtKB-KW"/>
</dbReference>
<dbReference type="InterPro" id="IPR012864">
    <property type="entry name" value="PCO/ADO"/>
</dbReference>
<reference evidence="4 5" key="1">
    <citation type="submission" date="2016-04" db="EMBL/GenBank/DDBJ databases">
        <title>The genome of Intoshia linei affirms orthonectids as highly simplified spiralians.</title>
        <authorList>
            <person name="Mikhailov K.V."/>
            <person name="Slusarev G.S."/>
            <person name="Nikitin M.A."/>
            <person name="Logacheva M.D."/>
            <person name="Penin A."/>
            <person name="Aleoshin V."/>
            <person name="Panchin Y.V."/>
        </authorList>
    </citation>
    <scope>NUCLEOTIDE SEQUENCE [LARGE SCALE GENOMIC DNA]</scope>
    <source>
        <strain evidence="4">Intl2013</strain>
        <tissue evidence="4">Whole animal</tissue>
    </source>
</reference>